<dbReference type="AlphaFoldDB" id="A0AAV4VXX6"/>
<proteinExistence type="predicted"/>
<protein>
    <submittedName>
        <fullName evidence="1">Uncharacterized protein</fullName>
    </submittedName>
</protein>
<keyword evidence="2" id="KW-1185">Reference proteome</keyword>
<evidence type="ECO:0000313" key="2">
    <source>
        <dbReference type="Proteomes" id="UP001054945"/>
    </source>
</evidence>
<evidence type="ECO:0000313" key="1">
    <source>
        <dbReference type="EMBL" id="GIY74863.1"/>
    </source>
</evidence>
<dbReference type="EMBL" id="BPLR01015267">
    <property type="protein sequence ID" value="GIY74863.1"/>
    <property type="molecule type" value="Genomic_DNA"/>
</dbReference>
<gene>
    <name evidence="1" type="ORF">CEXT_281521</name>
</gene>
<organism evidence="1 2">
    <name type="scientific">Caerostris extrusa</name>
    <name type="common">Bark spider</name>
    <name type="synonym">Caerostris bankana</name>
    <dbReference type="NCBI Taxonomy" id="172846"/>
    <lineage>
        <taxon>Eukaryota</taxon>
        <taxon>Metazoa</taxon>
        <taxon>Ecdysozoa</taxon>
        <taxon>Arthropoda</taxon>
        <taxon>Chelicerata</taxon>
        <taxon>Arachnida</taxon>
        <taxon>Araneae</taxon>
        <taxon>Araneomorphae</taxon>
        <taxon>Entelegynae</taxon>
        <taxon>Araneoidea</taxon>
        <taxon>Araneidae</taxon>
        <taxon>Caerostris</taxon>
    </lineage>
</organism>
<reference evidence="1 2" key="1">
    <citation type="submission" date="2021-06" db="EMBL/GenBank/DDBJ databases">
        <title>Caerostris extrusa draft genome.</title>
        <authorList>
            <person name="Kono N."/>
            <person name="Arakawa K."/>
        </authorList>
    </citation>
    <scope>NUCLEOTIDE SEQUENCE [LARGE SCALE GENOMIC DNA]</scope>
</reference>
<name>A0AAV4VXX6_CAEEX</name>
<accession>A0AAV4VXX6</accession>
<comment type="caution">
    <text evidence="1">The sequence shown here is derived from an EMBL/GenBank/DDBJ whole genome shotgun (WGS) entry which is preliminary data.</text>
</comment>
<sequence length="80" mass="9336">MAASASLIPEASAEVASTALIMTDHSEKATFTRQRFIILVEKEVSLTVWKNYSNKKNLYFWNYGCYPHLHHYAVQHFEYH</sequence>
<dbReference type="Proteomes" id="UP001054945">
    <property type="component" value="Unassembled WGS sequence"/>
</dbReference>